<keyword evidence="3" id="KW-1185">Reference proteome</keyword>
<comment type="caution">
    <text evidence="2">The sequence shown here is derived from an EMBL/GenBank/DDBJ whole genome shotgun (WGS) entry which is preliminary data.</text>
</comment>
<gene>
    <name evidence="2" type="ORF">Rhe02_09610</name>
</gene>
<dbReference type="Proteomes" id="UP000612899">
    <property type="component" value="Unassembled WGS sequence"/>
</dbReference>
<keyword evidence="1" id="KW-1133">Transmembrane helix</keyword>
<evidence type="ECO:0000313" key="3">
    <source>
        <dbReference type="Proteomes" id="UP000612899"/>
    </source>
</evidence>
<sequence>MFVNITLAPGGRRFSARTVVGLINAAIAQTVGTYLITDSMGVTVTVAAMATTLVGWVLTLDR</sequence>
<name>A0A8J3Q369_9ACTN</name>
<accession>A0A8J3Q369</accession>
<organism evidence="2 3">
    <name type="scientific">Rhizocola hellebori</name>
    <dbReference type="NCBI Taxonomy" id="1392758"/>
    <lineage>
        <taxon>Bacteria</taxon>
        <taxon>Bacillati</taxon>
        <taxon>Actinomycetota</taxon>
        <taxon>Actinomycetes</taxon>
        <taxon>Micromonosporales</taxon>
        <taxon>Micromonosporaceae</taxon>
        <taxon>Rhizocola</taxon>
    </lineage>
</organism>
<keyword evidence="1" id="KW-0812">Transmembrane</keyword>
<feature type="transmembrane region" description="Helical" evidence="1">
    <location>
        <begin position="14"/>
        <end position="36"/>
    </location>
</feature>
<proteinExistence type="predicted"/>
<protein>
    <submittedName>
        <fullName evidence="2">Uncharacterized protein</fullName>
    </submittedName>
</protein>
<reference evidence="2" key="1">
    <citation type="submission" date="2021-01" db="EMBL/GenBank/DDBJ databases">
        <title>Whole genome shotgun sequence of Rhizocola hellebori NBRC 109834.</title>
        <authorList>
            <person name="Komaki H."/>
            <person name="Tamura T."/>
        </authorList>
    </citation>
    <scope>NUCLEOTIDE SEQUENCE</scope>
    <source>
        <strain evidence="2">NBRC 109834</strain>
    </source>
</reference>
<feature type="transmembrane region" description="Helical" evidence="1">
    <location>
        <begin position="42"/>
        <end position="60"/>
    </location>
</feature>
<evidence type="ECO:0000256" key="1">
    <source>
        <dbReference type="SAM" id="Phobius"/>
    </source>
</evidence>
<dbReference type="AlphaFoldDB" id="A0A8J3Q369"/>
<evidence type="ECO:0000313" key="2">
    <source>
        <dbReference type="EMBL" id="GIH02894.1"/>
    </source>
</evidence>
<keyword evidence="1" id="KW-0472">Membrane</keyword>
<dbReference type="EMBL" id="BONY01000004">
    <property type="protein sequence ID" value="GIH02894.1"/>
    <property type="molecule type" value="Genomic_DNA"/>
</dbReference>